<dbReference type="EMBL" id="KI693738">
    <property type="protein sequence ID" value="ETM42749.1"/>
    <property type="molecule type" value="Genomic_DNA"/>
</dbReference>
<reference evidence="2" key="2">
    <citation type="submission" date="2013-11" db="EMBL/GenBank/DDBJ databases">
        <title>The Genome Sequence of Phytophthora parasitica CJ05E6.</title>
        <authorList>
            <consortium name="The Broad Institute Genomics Platform"/>
            <person name="Russ C."/>
            <person name="Tyler B."/>
            <person name="Panabieres F."/>
            <person name="Shan W."/>
            <person name="Tripathy S."/>
            <person name="Grunwald N."/>
            <person name="Machado M."/>
            <person name="Johnson C.S."/>
            <person name="Arredondo F."/>
            <person name="Hong C."/>
            <person name="Coffey M."/>
            <person name="Young S.K."/>
            <person name="Zeng Q."/>
            <person name="Gargeya S."/>
            <person name="Fitzgerald M."/>
            <person name="Abouelleil A."/>
            <person name="Alvarado L."/>
            <person name="Chapman S.B."/>
            <person name="Gainer-Dewar J."/>
            <person name="Goldberg J."/>
            <person name="Griggs A."/>
            <person name="Gujja S."/>
            <person name="Hansen M."/>
            <person name="Howarth C."/>
            <person name="Imamovic A."/>
            <person name="Ireland A."/>
            <person name="Larimer J."/>
            <person name="McCowan C."/>
            <person name="Murphy C."/>
            <person name="Pearson M."/>
            <person name="Poon T.W."/>
            <person name="Priest M."/>
            <person name="Roberts A."/>
            <person name="Saif S."/>
            <person name="Shea T."/>
            <person name="Sykes S."/>
            <person name="Wortman J."/>
            <person name="Nusbaum C."/>
            <person name="Birren B."/>
        </authorList>
    </citation>
    <scope>NUCLEOTIDE SEQUENCE [LARGE SCALE GENOMIC DNA]</scope>
    <source>
        <strain evidence="2">CJ05E6</strain>
    </source>
</reference>
<dbReference type="EMBL" id="KI673823">
    <property type="protein sequence ID" value="ETL36254.1"/>
    <property type="molecule type" value="Genomic_DNA"/>
</dbReference>
<sequence>DGRPQDVINDCIGKAKRVGAGKLQTCDEWTASGE</sequence>
<dbReference type="Proteomes" id="UP000053236">
    <property type="component" value="Unassembled WGS sequence"/>
</dbReference>
<dbReference type="Proteomes" id="UP000054532">
    <property type="component" value="Unassembled WGS sequence"/>
</dbReference>
<gene>
    <name evidence="3" type="ORF">L914_11658</name>
    <name evidence="1" type="ORF">L915_11822</name>
    <name evidence="2" type="ORF">L916_11746</name>
</gene>
<protein>
    <submittedName>
        <fullName evidence="3">Uncharacterized protein</fullName>
    </submittedName>
</protein>
<proteinExistence type="predicted"/>
<dbReference type="AlphaFoldDB" id="W2N4X7"/>
<feature type="non-terminal residue" evidence="3">
    <location>
        <position position="34"/>
    </location>
</feature>
<reference evidence="1" key="1">
    <citation type="submission" date="2013-11" db="EMBL/GenBank/DDBJ databases">
        <title>The Genome Sequence of Phytophthora parasitica CJ02B3.</title>
        <authorList>
            <consortium name="The Broad Institute Genomics Platform"/>
            <person name="Russ C."/>
            <person name="Tyler B."/>
            <person name="Panabieres F."/>
            <person name="Shan W."/>
            <person name="Tripathy S."/>
            <person name="Grunwald N."/>
            <person name="Machado M."/>
            <person name="Johnson C.S."/>
            <person name="Arredondo F."/>
            <person name="Hong C."/>
            <person name="Coffey M."/>
            <person name="Young S.K."/>
            <person name="Zeng Q."/>
            <person name="Gargeya S."/>
            <person name="Fitzgerald M."/>
            <person name="Abouelleil A."/>
            <person name="Alvarado L."/>
            <person name="Chapman S.B."/>
            <person name="Gainer-Dewar J."/>
            <person name="Goldberg J."/>
            <person name="Griggs A."/>
            <person name="Gujja S."/>
            <person name="Hansen M."/>
            <person name="Howarth C."/>
            <person name="Imamovic A."/>
            <person name="Ireland A."/>
            <person name="Larimer J."/>
            <person name="McCowan C."/>
            <person name="Murphy C."/>
            <person name="Pearson M."/>
            <person name="Poon T.W."/>
            <person name="Priest M."/>
            <person name="Roberts A."/>
            <person name="Saif S."/>
            <person name="Shea T."/>
            <person name="Sykes S."/>
            <person name="Wortman J."/>
            <person name="Nusbaum C."/>
            <person name="Birren B."/>
        </authorList>
    </citation>
    <scope>NUCLEOTIDE SEQUENCE [LARGE SCALE GENOMIC DNA]</scope>
    <source>
        <strain evidence="1">CJ02B3</strain>
    </source>
</reference>
<accession>W2N4X7</accession>
<organism evidence="3">
    <name type="scientific">Phytophthora nicotianae</name>
    <name type="common">Potato buckeye rot agent</name>
    <name type="synonym">Phytophthora parasitica</name>
    <dbReference type="NCBI Taxonomy" id="4792"/>
    <lineage>
        <taxon>Eukaryota</taxon>
        <taxon>Sar</taxon>
        <taxon>Stramenopiles</taxon>
        <taxon>Oomycota</taxon>
        <taxon>Peronosporomycetes</taxon>
        <taxon>Peronosporales</taxon>
        <taxon>Peronosporaceae</taxon>
        <taxon>Phytophthora</taxon>
    </lineage>
</organism>
<evidence type="ECO:0000313" key="3">
    <source>
        <dbReference type="EMBL" id="ETM42749.1"/>
    </source>
</evidence>
<dbReference type="Proteomes" id="UP000053864">
    <property type="component" value="Unassembled WGS sequence"/>
</dbReference>
<reference evidence="3" key="3">
    <citation type="submission" date="2013-11" db="EMBL/GenBank/DDBJ databases">
        <title>The Genome Sequence of Phytophthora parasitica IAC_01/95.</title>
        <authorList>
            <consortium name="The Broad Institute Genomics Platform"/>
            <person name="Russ C."/>
            <person name="Tyler B."/>
            <person name="Panabieres F."/>
            <person name="Shan W."/>
            <person name="Tripathy S."/>
            <person name="Grunwald N."/>
            <person name="Machado M."/>
            <person name="Johnson C.S."/>
            <person name="Arredondo F."/>
            <person name="Hong C."/>
            <person name="Coffey M."/>
            <person name="Young S.K."/>
            <person name="Zeng Q."/>
            <person name="Gargeya S."/>
            <person name="Fitzgerald M."/>
            <person name="Abouelleil A."/>
            <person name="Alvarado L."/>
            <person name="Chapman S.B."/>
            <person name="Gainer-Dewar J."/>
            <person name="Goldberg J."/>
            <person name="Griggs A."/>
            <person name="Gujja S."/>
            <person name="Hansen M."/>
            <person name="Howarth C."/>
            <person name="Imamovic A."/>
            <person name="Ireland A."/>
            <person name="Larimer J."/>
            <person name="McCowan C."/>
            <person name="Murphy C."/>
            <person name="Pearson M."/>
            <person name="Poon T.W."/>
            <person name="Priest M."/>
            <person name="Roberts A."/>
            <person name="Saif S."/>
            <person name="Shea T."/>
            <person name="Sykes S."/>
            <person name="Wortman J."/>
            <person name="Nusbaum C."/>
            <person name="Birren B."/>
        </authorList>
    </citation>
    <scope>NUCLEOTIDE SEQUENCE [LARGE SCALE GENOMIC DNA]</scope>
    <source>
        <strain evidence="3">IAC_01/95</strain>
    </source>
</reference>
<evidence type="ECO:0000313" key="2">
    <source>
        <dbReference type="EMBL" id="ETL36254.1"/>
    </source>
</evidence>
<evidence type="ECO:0000313" key="1">
    <source>
        <dbReference type="EMBL" id="ETK82874.1"/>
    </source>
</evidence>
<name>W2N4X7_PHYNI</name>
<dbReference type="EMBL" id="KI687129">
    <property type="protein sequence ID" value="ETK82874.1"/>
    <property type="molecule type" value="Genomic_DNA"/>
</dbReference>
<feature type="non-terminal residue" evidence="3">
    <location>
        <position position="1"/>
    </location>
</feature>